<dbReference type="Proteomes" id="UP001596514">
    <property type="component" value="Unassembled WGS sequence"/>
</dbReference>
<accession>A0ABW2SWE8</accession>
<protein>
    <submittedName>
        <fullName evidence="2">Uncharacterized protein</fullName>
    </submittedName>
</protein>
<evidence type="ECO:0000313" key="3">
    <source>
        <dbReference type="Proteomes" id="UP001596514"/>
    </source>
</evidence>
<name>A0ABW2SWE8_9ACTN</name>
<organism evidence="2 3">
    <name type="scientific">Streptosporangium amethystogenes subsp. fukuiense</name>
    <dbReference type="NCBI Taxonomy" id="698418"/>
    <lineage>
        <taxon>Bacteria</taxon>
        <taxon>Bacillati</taxon>
        <taxon>Actinomycetota</taxon>
        <taxon>Actinomycetes</taxon>
        <taxon>Streptosporangiales</taxon>
        <taxon>Streptosporangiaceae</taxon>
        <taxon>Streptosporangium</taxon>
    </lineage>
</organism>
<keyword evidence="3" id="KW-1185">Reference proteome</keyword>
<proteinExistence type="predicted"/>
<gene>
    <name evidence="2" type="ORF">ACFQVD_09890</name>
</gene>
<reference evidence="3" key="1">
    <citation type="journal article" date="2019" name="Int. J. Syst. Evol. Microbiol.">
        <title>The Global Catalogue of Microorganisms (GCM) 10K type strain sequencing project: providing services to taxonomists for standard genome sequencing and annotation.</title>
        <authorList>
            <consortium name="The Broad Institute Genomics Platform"/>
            <consortium name="The Broad Institute Genome Sequencing Center for Infectious Disease"/>
            <person name="Wu L."/>
            <person name="Ma J."/>
        </authorList>
    </citation>
    <scope>NUCLEOTIDE SEQUENCE [LARGE SCALE GENOMIC DNA]</scope>
    <source>
        <strain evidence="3">JCM 10083</strain>
    </source>
</reference>
<evidence type="ECO:0000313" key="2">
    <source>
        <dbReference type="EMBL" id="MFC7600408.1"/>
    </source>
</evidence>
<comment type="caution">
    <text evidence="2">The sequence shown here is derived from an EMBL/GenBank/DDBJ whole genome shotgun (WGS) entry which is preliminary data.</text>
</comment>
<evidence type="ECO:0000256" key="1">
    <source>
        <dbReference type="SAM" id="MobiDB-lite"/>
    </source>
</evidence>
<sequence>MTGLDPVPGGRGSSDLGHAGAGARLAVADAVRSALVRHRDHRFDDGGAGAGRGDRQAFGNRRARDGTDRFDL</sequence>
<dbReference type="EMBL" id="JBHTEE010000001">
    <property type="protein sequence ID" value="MFC7600408.1"/>
    <property type="molecule type" value="Genomic_DNA"/>
</dbReference>
<dbReference type="RefSeq" id="WP_343981517.1">
    <property type="nucleotide sequence ID" value="NZ_BAAAGK010000225.1"/>
</dbReference>
<feature type="compositionally biased region" description="Basic and acidic residues" evidence="1">
    <location>
        <begin position="62"/>
        <end position="72"/>
    </location>
</feature>
<feature type="region of interest" description="Disordered" evidence="1">
    <location>
        <begin position="41"/>
        <end position="72"/>
    </location>
</feature>